<evidence type="ECO:0000256" key="5">
    <source>
        <dbReference type="ARBA" id="ARBA00022722"/>
    </source>
</evidence>
<reference evidence="10 11" key="1">
    <citation type="submission" date="2019-09" db="EMBL/GenBank/DDBJ databases">
        <title>Bird 10,000 Genomes (B10K) Project - Family phase.</title>
        <authorList>
            <person name="Zhang G."/>
        </authorList>
    </citation>
    <scope>NUCLEOTIDE SEQUENCE [LARGE SCALE GENOMIC DNA]</scope>
    <source>
        <strain evidence="10">B10K-DU-001-60</strain>
        <tissue evidence="10">Muscle</tissue>
    </source>
</reference>
<evidence type="ECO:0000259" key="9">
    <source>
        <dbReference type="PROSITE" id="PS50878"/>
    </source>
</evidence>
<dbReference type="Proteomes" id="UP000587472">
    <property type="component" value="Unassembled WGS sequence"/>
</dbReference>
<dbReference type="Gene3D" id="3.30.70.270">
    <property type="match status" value="2"/>
</dbReference>
<dbReference type="Pfam" id="PF00078">
    <property type="entry name" value="RVT_1"/>
    <property type="match status" value="1"/>
</dbReference>
<accession>A0A7K9XH06</accession>
<dbReference type="EMBL" id="VWZZ01004400">
    <property type="protein sequence ID" value="NXI96278.1"/>
    <property type="molecule type" value="Genomic_DNA"/>
</dbReference>
<dbReference type="GO" id="GO:0003964">
    <property type="term" value="F:RNA-directed DNA polymerase activity"/>
    <property type="evidence" value="ECO:0007669"/>
    <property type="project" value="UniProtKB-KW"/>
</dbReference>
<protein>
    <recommendedName>
        <fullName evidence="2">ribonuclease H</fullName>
        <ecNumber evidence="2">3.1.26.4</ecNumber>
    </recommendedName>
</protein>
<comment type="similarity">
    <text evidence="1">Belongs to the beta type-B retroviral polymerase family. HERV class-II K(HML-2) pol subfamily.</text>
</comment>
<evidence type="ECO:0000256" key="3">
    <source>
        <dbReference type="ARBA" id="ARBA00022679"/>
    </source>
</evidence>
<dbReference type="InterPro" id="IPR000477">
    <property type="entry name" value="RT_dom"/>
</dbReference>
<feature type="non-terminal residue" evidence="10">
    <location>
        <position position="1"/>
    </location>
</feature>
<organism evidence="10 11">
    <name type="scientific">Psophia crepitans</name>
    <name type="common">common trumpeter</name>
    <dbReference type="NCBI Taxonomy" id="54359"/>
    <lineage>
        <taxon>Eukaryota</taxon>
        <taxon>Metazoa</taxon>
        <taxon>Chordata</taxon>
        <taxon>Craniata</taxon>
        <taxon>Vertebrata</taxon>
        <taxon>Euteleostomi</taxon>
        <taxon>Archelosauria</taxon>
        <taxon>Archosauria</taxon>
        <taxon>Dinosauria</taxon>
        <taxon>Saurischia</taxon>
        <taxon>Theropoda</taxon>
        <taxon>Coelurosauria</taxon>
        <taxon>Aves</taxon>
        <taxon>Neognathae</taxon>
        <taxon>Neoaves</taxon>
        <taxon>Gruiformes</taxon>
        <taxon>Psophiidae</taxon>
        <taxon>Psophia</taxon>
    </lineage>
</organism>
<evidence type="ECO:0000313" key="11">
    <source>
        <dbReference type="Proteomes" id="UP000587472"/>
    </source>
</evidence>
<keyword evidence="6" id="KW-0255">Endonuclease</keyword>
<feature type="non-terminal residue" evidence="10">
    <location>
        <position position="103"/>
    </location>
</feature>
<evidence type="ECO:0000313" key="10">
    <source>
        <dbReference type="EMBL" id="NXI96278.1"/>
    </source>
</evidence>
<keyword evidence="3" id="KW-0808">Transferase</keyword>
<sequence>LLIIDLKDCFFTIPLHPEDSDRFAFTIPSVNRATPAERYQWVVLPQGMKNSPTICQWFVNLTLKPRRRRHPDMLTYHYMDDILIASQEPLTEVQEQKLVKFLQ</sequence>
<evidence type="ECO:0000256" key="1">
    <source>
        <dbReference type="ARBA" id="ARBA00010879"/>
    </source>
</evidence>
<evidence type="ECO:0000256" key="6">
    <source>
        <dbReference type="ARBA" id="ARBA00022759"/>
    </source>
</evidence>
<evidence type="ECO:0000256" key="7">
    <source>
        <dbReference type="ARBA" id="ARBA00022801"/>
    </source>
</evidence>
<dbReference type="PANTHER" id="PTHR41694">
    <property type="entry name" value="ENDOGENOUS RETROVIRUS GROUP K MEMBER POL PROTEIN"/>
    <property type="match status" value="1"/>
</dbReference>
<dbReference type="AlphaFoldDB" id="A0A7K9XH06"/>
<feature type="domain" description="Reverse transcriptase" evidence="9">
    <location>
        <begin position="1"/>
        <end position="103"/>
    </location>
</feature>
<dbReference type="GO" id="GO:0004523">
    <property type="term" value="F:RNA-DNA hybrid ribonuclease activity"/>
    <property type="evidence" value="ECO:0007669"/>
    <property type="project" value="UniProtKB-EC"/>
</dbReference>
<dbReference type="SUPFAM" id="SSF56672">
    <property type="entry name" value="DNA/RNA polymerases"/>
    <property type="match status" value="1"/>
</dbReference>
<dbReference type="PANTHER" id="PTHR41694:SF3">
    <property type="entry name" value="RNA-DIRECTED DNA POLYMERASE-RELATED"/>
    <property type="match status" value="1"/>
</dbReference>
<keyword evidence="4" id="KW-0548">Nucleotidyltransferase</keyword>
<dbReference type="InterPro" id="IPR043128">
    <property type="entry name" value="Rev_trsase/Diguanyl_cyclase"/>
</dbReference>
<evidence type="ECO:0000256" key="2">
    <source>
        <dbReference type="ARBA" id="ARBA00012180"/>
    </source>
</evidence>
<keyword evidence="5" id="KW-0540">Nuclease</keyword>
<dbReference type="InterPro" id="IPR043502">
    <property type="entry name" value="DNA/RNA_pol_sf"/>
</dbReference>
<evidence type="ECO:0000256" key="4">
    <source>
        <dbReference type="ARBA" id="ARBA00022695"/>
    </source>
</evidence>
<proteinExistence type="inferred from homology"/>
<name>A0A7K9XH06_9GRUI</name>
<keyword evidence="11" id="KW-1185">Reference proteome</keyword>
<dbReference type="EC" id="3.1.26.4" evidence="2"/>
<keyword evidence="8" id="KW-0695">RNA-directed DNA polymerase</keyword>
<keyword evidence="7" id="KW-0378">Hydrolase</keyword>
<evidence type="ECO:0000256" key="8">
    <source>
        <dbReference type="ARBA" id="ARBA00022918"/>
    </source>
</evidence>
<dbReference type="GO" id="GO:0035613">
    <property type="term" value="F:RNA stem-loop binding"/>
    <property type="evidence" value="ECO:0007669"/>
    <property type="project" value="TreeGrafter"/>
</dbReference>
<gene>
    <name evidence="10" type="primary">Ervk8_0</name>
    <name evidence="10" type="ORF">PSOCRE_R15199</name>
</gene>
<dbReference type="PROSITE" id="PS50878">
    <property type="entry name" value="RT_POL"/>
    <property type="match status" value="1"/>
</dbReference>
<comment type="caution">
    <text evidence="10">The sequence shown here is derived from an EMBL/GenBank/DDBJ whole genome shotgun (WGS) entry which is preliminary data.</text>
</comment>